<protein>
    <submittedName>
        <fullName evidence="4">TRAP transporter 4TM/12TM fusion protein</fullName>
    </submittedName>
</protein>
<name>A0A840UG42_9GAMM</name>
<evidence type="ECO:0000256" key="2">
    <source>
        <dbReference type="SAM" id="Phobius"/>
    </source>
</evidence>
<feature type="transmembrane region" description="Helical" evidence="2">
    <location>
        <begin position="540"/>
        <end position="563"/>
    </location>
</feature>
<feature type="transmembrane region" description="Helical" evidence="2">
    <location>
        <begin position="389"/>
        <end position="413"/>
    </location>
</feature>
<feature type="transmembrane region" description="Helical" evidence="2">
    <location>
        <begin position="158"/>
        <end position="180"/>
    </location>
</feature>
<keyword evidence="1" id="KW-0813">Transport</keyword>
<feature type="transmembrane region" description="Helical" evidence="2">
    <location>
        <begin position="283"/>
        <end position="304"/>
    </location>
</feature>
<evidence type="ECO:0000256" key="1">
    <source>
        <dbReference type="RuleBase" id="RU369079"/>
    </source>
</evidence>
<dbReference type="NCBIfam" id="TIGR02123">
    <property type="entry name" value="TRAP_fused"/>
    <property type="match status" value="1"/>
</dbReference>
<gene>
    <name evidence="4" type="ORF">HNR38_002185</name>
</gene>
<proteinExistence type="predicted"/>
<keyword evidence="2" id="KW-0812">Transmembrane</keyword>
<sequence length="619" mass="65619">MVRRSTIFIFAMLVSGFSLYTGIFGSLTPVLQRGIHVTLIVALIFLVHPSERGGLFGRMLDLVFFVLIIASGVYLYEAYQTINQRIGYLNVWDRLFGSLYIVVLLEACRRVVGWPLTIIAALFLGYGFFGYVVPGTFGHGGYSLDRITTTMYLTTEGIFGPAAAAAATFVAIFIIFGTFLEKTGGSQIFIDLATTIGGRRRGGPAKVAVFASALTGSINGSPVANVTTTGIFTIPLMKRVGYKPHVSGAIESVASCGGSVLPPVMGVGAFVMSEMAGIPYSEIVIAAVLPAILYFLSIFFVVDFEAAKRNLRGMSRDELPDLKQTLKRSLVLLIPLAVLVYFLVFAKVSVTRAALYAIVASIVVGMLSPGQRLTWRGIVDILEVSAKRMLLVSVACAAAGLVVGIITLTGIGLKLSGVLLSLGENSLFLSLSLVMLGTLVIGMGLPPTPAYIVFSVLSVPALLELGVGTLAAHLFVFYFASFAPITPPVSLAAYTAAGISGSKPMKTGLTAFLFSLPAFIIPFLFIYGPGLLLEGEAVSIILTFLTSALGIVAFATVTVGWFLSELKFWQRCLIAVGALTLIVPGAHSDAIGLAILGVALFQVVIARRRNAASSVRSCV</sequence>
<dbReference type="PANTHER" id="PTHR43849">
    <property type="entry name" value="BLL3936 PROTEIN"/>
    <property type="match status" value="1"/>
</dbReference>
<feature type="transmembrane region" description="Helical" evidence="2">
    <location>
        <begin position="325"/>
        <end position="344"/>
    </location>
</feature>
<feature type="transmembrane region" description="Helical" evidence="2">
    <location>
        <begin position="509"/>
        <end position="528"/>
    </location>
</feature>
<keyword evidence="2" id="KW-0472">Membrane</keyword>
<dbReference type="GO" id="GO:0022857">
    <property type="term" value="F:transmembrane transporter activity"/>
    <property type="evidence" value="ECO:0007669"/>
    <property type="project" value="UniProtKB-UniRule"/>
</dbReference>
<dbReference type="InterPro" id="IPR011853">
    <property type="entry name" value="TRAP_DctM-Dct_fused"/>
</dbReference>
<organism evidence="4 5">
    <name type="scientific">Marinobacter oulmenensis</name>
    <dbReference type="NCBI Taxonomy" id="643747"/>
    <lineage>
        <taxon>Bacteria</taxon>
        <taxon>Pseudomonadati</taxon>
        <taxon>Pseudomonadota</taxon>
        <taxon>Gammaproteobacteria</taxon>
        <taxon>Pseudomonadales</taxon>
        <taxon>Marinobacteraceae</taxon>
        <taxon>Marinobacter</taxon>
    </lineage>
</organism>
<feature type="transmembrane region" description="Helical" evidence="2">
    <location>
        <begin position="452"/>
        <end position="471"/>
    </location>
</feature>
<dbReference type="PANTHER" id="PTHR43849:SF2">
    <property type="entry name" value="BLL3936 PROTEIN"/>
    <property type="match status" value="1"/>
</dbReference>
<evidence type="ECO:0000259" key="3">
    <source>
        <dbReference type="Pfam" id="PF06808"/>
    </source>
</evidence>
<comment type="caution">
    <text evidence="4">The sequence shown here is derived from an EMBL/GenBank/DDBJ whole genome shotgun (WGS) entry which is preliminary data.</text>
</comment>
<dbReference type="AlphaFoldDB" id="A0A840UG42"/>
<feature type="transmembrane region" description="Helical" evidence="2">
    <location>
        <begin position="477"/>
        <end position="497"/>
    </location>
</feature>
<dbReference type="InterPro" id="IPR010656">
    <property type="entry name" value="DctM"/>
</dbReference>
<feature type="transmembrane region" description="Helical" evidence="2">
    <location>
        <begin position="350"/>
        <end position="368"/>
    </location>
</feature>
<keyword evidence="1" id="KW-1003">Cell membrane</keyword>
<comment type="subcellular location">
    <subcellularLocation>
        <location evidence="1">Cell inner membrane</location>
        <topology evidence="1">Multi-pass membrane protein</topology>
    </subcellularLocation>
</comment>
<comment type="function">
    <text evidence="1">Part of the tripartite ATP-independent periplasmic (TRAP) transport system.</text>
</comment>
<feature type="transmembrane region" description="Helical" evidence="2">
    <location>
        <begin position="7"/>
        <end position="24"/>
    </location>
</feature>
<dbReference type="EMBL" id="JACHFE010000005">
    <property type="protein sequence ID" value="MBB5321691.1"/>
    <property type="molecule type" value="Genomic_DNA"/>
</dbReference>
<feature type="domain" description="TRAP C4-dicarboxylate transport system permease DctM subunit" evidence="3">
    <location>
        <begin position="99"/>
        <end position="531"/>
    </location>
</feature>
<feature type="transmembrane region" description="Helical" evidence="2">
    <location>
        <begin position="590"/>
        <end position="606"/>
    </location>
</feature>
<accession>A0A840UG42</accession>
<dbReference type="GO" id="GO:0005886">
    <property type="term" value="C:plasma membrane"/>
    <property type="evidence" value="ECO:0007669"/>
    <property type="project" value="UniProtKB-SubCell"/>
</dbReference>
<feature type="transmembrane region" description="Helical" evidence="2">
    <location>
        <begin position="59"/>
        <end position="76"/>
    </location>
</feature>
<evidence type="ECO:0000313" key="5">
    <source>
        <dbReference type="Proteomes" id="UP000591735"/>
    </source>
</evidence>
<keyword evidence="2" id="KW-1133">Transmembrane helix</keyword>
<feature type="transmembrane region" description="Helical" evidence="2">
    <location>
        <begin position="425"/>
        <end position="445"/>
    </location>
</feature>
<reference evidence="4 5" key="1">
    <citation type="submission" date="2020-08" db="EMBL/GenBank/DDBJ databases">
        <title>Genomic Encyclopedia of Type Strains, Phase IV (KMG-IV): sequencing the most valuable type-strain genomes for metagenomic binning, comparative biology and taxonomic classification.</title>
        <authorList>
            <person name="Goeker M."/>
        </authorList>
    </citation>
    <scope>NUCLEOTIDE SEQUENCE [LARGE SCALE GENOMIC DNA]</scope>
    <source>
        <strain evidence="4 5">DSM 22359</strain>
    </source>
</reference>
<dbReference type="Pfam" id="PF06808">
    <property type="entry name" value="DctM"/>
    <property type="match status" value="1"/>
</dbReference>
<dbReference type="Proteomes" id="UP000591735">
    <property type="component" value="Unassembled WGS sequence"/>
</dbReference>
<feature type="transmembrane region" description="Helical" evidence="2">
    <location>
        <begin position="112"/>
        <end position="133"/>
    </location>
</feature>
<dbReference type="RefSeq" id="WP_183703814.1">
    <property type="nucleotide sequence ID" value="NZ_JACHFE010000005.1"/>
</dbReference>
<evidence type="ECO:0000313" key="4">
    <source>
        <dbReference type="EMBL" id="MBB5321691.1"/>
    </source>
</evidence>
<keyword evidence="5" id="KW-1185">Reference proteome</keyword>
<keyword evidence="1" id="KW-0997">Cell inner membrane</keyword>